<gene>
    <name evidence="4" type="ORF">LWI28_019449</name>
</gene>
<evidence type="ECO:0000259" key="3">
    <source>
        <dbReference type="PROSITE" id="PS50158"/>
    </source>
</evidence>
<protein>
    <recommendedName>
        <fullName evidence="3">CCHC-type domain-containing protein</fullName>
    </recommendedName>
</protein>
<accession>A0AAD5INR9</accession>
<feature type="region of interest" description="Disordered" evidence="2">
    <location>
        <begin position="72"/>
        <end position="93"/>
    </location>
</feature>
<dbReference type="PROSITE" id="PS50158">
    <property type="entry name" value="ZF_CCHC"/>
    <property type="match status" value="1"/>
</dbReference>
<comment type="caution">
    <text evidence="4">The sequence shown here is derived from an EMBL/GenBank/DDBJ whole genome shotgun (WGS) entry which is preliminary data.</text>
</comment>
<keyword evidence="1" id="KW-0479">Metal-binding</keyword>
<proteinExistence type="predicted"/>
<evidence type="ECO:0000313" key="5">
    <source>
        <dbReference type="Proteomes" id="UP001064489"/>
    </source>
</evidence>
<dbReference type="GO" id="GO:0008270">
    <property type="term" value="F:zinc ion binding"/>
    <property type="evidence" value="ECO:0007669"/>
    <property type="project" value="UniProtKB-KW"/>
</dbReference>
<dbReference type="InterPro" id="IPR036875">
    <property type="entry name" value="Znf_CCHC_sf"/>
</dbReference>
<reference evidence="4" key="2">
    <citation type="submission" date="2023-02" db="EMBL/GenBank/DDBJ databases">
        <authorList>
            <person name="Swenson N.G."/>
            <person name="Wegrzyn J.L."/>
            <person name="Mcevoy S.L."/>
        </authorList>
    </citation>
    <scope>NUCLEOTIDE SEQUENCE</scope>
    <source>
        <strain evidence="4">91603</strain>
        <tissue evidence="4">Leaf</tissue>
    </source>
</reference>
<dbReference type="AlphaFoldDB" id="A0AAD5INR9"/>
<dbReference type="InterPro" id="IPR016197">
    <property type="entry name" value="Chromo-like_dom_sf"/>
</dbReference>
<feature type="domain" description="CCHC-type" evidence="3">
    <location>
        <begin position="115"/>
        <end position="131"/>
    </location>
</feature>
<name>A0AAD5INR9_ACENE</name>
<dbReference type="Proteomes" id="UP001064489">
    <property type="component" value="Chromosome 10"/>
</dbReference>
<evidence type="ECO:0000256" key="2">
    <source>
        <dbReference type="SAM" id="MobiDB-lite"/>
    </source>
</evidence>
<keyword evidence="1" id="KW-0863">Zinc-finger</keyword>
<dbReference type="SUPFAM" id="SSF57756">
    <property type="entry name" value="Retrovirus zinc finger-like domains"/>
    <property type="match status" value="1"/>
</dbReference>
<feature type="compositionally biased region" description="Polar residues" evidence="2">
    <location>
        <begin position="73"/>
        <end position="85"/>
    </location>
</feature>
<evidence type="ECO:0000313" key="4">
    <source>
        <dbReference type="EMBL" id="KAI9165725.1"/>
    </source>
</evidence>
<keyword evidence="1" id="KW-0862">Zinc</keyword>
<keyword evidence="5" id="KW-1185">Reference proteome</keyword>
<dbReference type="SMART" id="SM00343">
    <property type="entry name" value="ZnF_C2HC"/>
    <property type="match status" value="1"/>
</dbReference>
<dbReference type="Gene3D" id="4.10.60.10">
    <property type="entry name" value="Zinc finger, CCHC-type"/>
    <property type="match status" value="1"/>
</dbReference>
<dbReference type="GO" id="GO:0003676">
    <property type="term" value="F:nucleic acid binding"/>
    <property type="evidence" value="ECO:0007669"/>
    <property type="project" value="InterPro"/>
</dbReference>
<sequence length="269" mass="30823">MRGAGSTWWKHYQNDREIRGKGKVRRWDKMKEKLKAQFLPRDYEETLYQQLALKVESQVNRVSFKKLGVDRNSGATSKIGSSTRGGKTVIPAHPITSSRKTTQTKGSTQVQGGVRCYRCSEMAHRSNDCPKRRLVALVNLVENDDGERAIWEDEIQDEKDQSNDEEEDGIEADLYTFHGDLTAETSKIEREISNQVPNKKVKGIETVIQVREMKTKSGSYFRFLVKWMGRPDYENSRISEEEFMKIDAERCQAAKEETRTESSSLTGGE</sequence>
<reference evidence="4" key="1">
    <citation type="journal article" date="2022" name="Plant J.">
        <title>Strategies of tolerance reflected in two North American maple genomes.</title>
        <authorList>
            <person name="McEvoy S.L."/>
            <person name="Sezen U.U."/>
            <person name="Trouern-Trend A."/>
            <person name="McMahon S.M."/>
            <person name="Schaberg P.G."/>
            <person name="Yang J."/>
            <person name="Wegrzyn J.L."/>
            <person name="Swenson N.G."/>
        </authorList>
    </citation>
    <scope>NUCLEOTIDE SEQUENCE</scope>
    <source>
        <strain evidence="4">91603</strain>
    </source>
</reference>
<evidence type="ECO:0000256" key="1">
    <source>
        <dbReference type="PROSITE-ProRule" id="PRU00047"/>
    </source>
</evidence>
<dbReference type="EMBL" id="JAJSOW010000105">
    <property type="protein sequence ID" value="KAI9165725.1"/>
    <property type="molecule type" value="Genomic_DNA"/>
</dbReference>
<dbReference type="SUPFAM" id="SSF54160">
    <property type="entry name" value="Chromo domain-like"/>
    <property type="match status" value="1"/>
</dbReference>
<organism evidence="4 5">
    <name type="scientific">Acer negundo</name>
    <name type="common">Box elder</name>
    <dbReference type="NCBI Taxonomy" id="4023"/>
    <lineage>
        <taxon>Eukaryota</taxon>
        <taxon>Viridiplantae</taxon>
        <taxon>Streptophyta</taxon>
        <taxon>Embryophyta</taxon>
        <taxon>Tracheophyta</taxon>
        <taxon>Spermatophyta</taxon>
        <taxon>Magnoliopsida</taxon>
        <taxon>eudicotyledons</taxon>
        <taxon>Gunneridae</taxon>
        <taxon>Pentapetalae</taxon>
        <taxon>rosids</taxon>
        <taxon>malvids</taxon>
        <taxon>Sapindales</taxon>
        <taxon>Sapindaceae</taxon>
        <taxon>Hippocastanoideae</taxon>
        <taxon>Acereae</taxon>
        <taxon>Acer</taxon>
    </lineage>
</organism>
<dbReference type="InterPro" id="IPR001878">
    <property type="entry name" value="Znf_CCHC"/>
</dbReference>